<dbReference type="SMART" id="SM00421">
    <property type="entry name" value="HTH_LUXR"/>
    <property type="match status" value="1"/>
</dbReference>
<evidence type="ECO:0000256" key="1">
    <source>
        <dbReference type="ARBA" id="ARBA00023015"/>
    </source>
</evidence>
<dbReference type="SUPFAM" id="SSF46894">
    <property type="entry name" value="C-terminal effector domain of the bipartite response regulators"/>
    <property type="match status" value="1"/>
</dbReference>
<keyword evidence="1" id="KW-0805">Transcription regulation</keyword>
<proteinExistence type="predicted"/>
<organism evidence="5 6">
    <name type="scientific">Alkalispirochaeta sphaeroplastigenens</name>
    <dbReference type="NCBI Taxonomy" id="1187066"/>
    <lineage>
        <taxon>Bacteria</taxon>
        <taxon>Pseudomonadati</taxon>
        <taxon>Spirochaetota</taxon>
        <taxon>Spirochaetia</taxon>
        <taxon>Spirochaetales</taxon>
        <taxon>Spirochaetaceae</taxon>
        <taxon>Alkalispirochaeta</taxon>
    </lineage>
</organism>
<dbReference type="RefSeq" id="WP_103679615.1">
    <property type="nucleotide sequence ID" value="NZ_LPWH01000049.1"/>
</dbReference>
<dbReference type="InterPro" id="IPR036693">
    <property type="entry name" value="TF_LuxR_autoind-bd_dom_sf"/>
</dbReference>
<feature type="domain" description="HTH luxR-type" evidence="4">
    <location>
        <begin position="192"/>
        <end position="257"/>
    </location>
</feature>
<comment type="caution">
    <text evidence="5">The sequence shown here is derived from an EMBL/GenBank/DDBJ whole genome shotgun (WGS) entry which is preliminary data.</text>
</comment>
<protein>
    <recommendedName>
        <fullName evidence="4">HTH luxR-type domain-containing protein</fullName>
    </recommendedName>
</protein>
<dbReference type="OrthoDB" id="1727128at2"/>
<evidence type="ECO:0000313" key="5">
    <source>
        <dbReference type="EMBL" id="POR04162.1"/>
    </source>
</evidence>
<dbReference type="PANTHER" id="PTHR44688">
    <property type="entry name" value="DNA-BINDING TRANSCRIPTIONAL ACTIVATOR DEVR_DOSR"/>
    <property type="match status" value="1"/>
</dbReference>
<dbReference type="InterPro" id="IPR036388">
    <property type="entry name" value="WH-like_DNA-bd_sf"/>
</dbReference>
<keyword evidence="2" id="KW-0238">DNA-binding</keyword>
<reference evidence="6" key="1">
    <citation type="submission" date="2015-12" db="EMBL/GenBank/DDBJ databases">
        <authorList>
            <person name="Lodha T.D."/>
            <person name="Chintalapati S."/>
            <person name="Chintalapati V.R."/>
            <person name="Sravanthi T."/>
        </authorList>
    </citation>
    <scope>NUCLEOTIDE SEQUENCE [LARGE SCALE GENOMIC DNA]</scope>
    <source>
        <strain evidence="6">JC133</strain>
    </source>
</reference>
<evidence type="ECO:0000256" key="2">
    <source>
        <dbReference type="ARBA" id="ARBA00023125"/>
    </source>
</evidence>
<dbReference type="Pfam" id="PF03472">
    <property type="entry name" value="Autoind_bind"/>
    <property type="match status" value="1"/>
</dbReference>
<dbReference type="PANTHER" id="PTHR44688:SF16">
    <property type="entry name" value="DNA-BINDING TRANSCRIPTIONAL ACTIVATOR DEVR_DOSR"/>
    <property type="match status" value="1"/>
</dbReference>
<dbReference type="AlphaFoldDB" id="A0A2S4JXB6"/>
<dbReference type="EMBL" id="LPWH01000049">
    <property type="protein sequence ID" value="POR04162.1"/>
    <property type="molecule type" value="Genomic_DNA"/>
</dbReference>
<dbReference type="PROSITE" id="PS50043">
    <property type="entry name" value="HTH_LUXR_2"/>
    <property type="match status" value="1"/>
</dbReference>
<evidence type="ECO:0000259" key="4">
    <source>
        <dbReference type="PROSITE" id="PS50043"/>
    </source>
</evidence>
<dbReference type="InterPro" id="IPR016032">
    <property type="entry name" value="Sig_transdc_resp-reg_C-effctor"/>
</dbReference>
<dbReference type="SUPFAM" id="SSF75516">
    <property type="entry name" value="Pheromone-binding domain of LuxR-like quorum-sensing transcription factors"/>
    <property type="match status" value="1"/>
</dbReference>
<dbReference type="InterPro" id="IPR000792">
    <property type="entry name" value="Tscrpt_reg_LuxR_C"/>
</dbReference>
<dbReference type="Gene3D" id="3.30.450.80">
    <property type="entry name" value="Transcription factor LuxR-like, autoinducer-binding domain"/>
    <property type="match status" value="1"/>
</dbReference>
<keyword evidence="3" id="KW-0804">Transcription</keyword>
<dbReference type="PRINTS" id="PR00038">
    <property type="entry name" value="HTHLUXR"/>
</dbReference>
<evidence type="ECO:0000256" key="3">
    <source>
        <dbReference type="ARBA" id="ARBA00023163"/>
    </source>
</evidence>
<evidence type="ECO:0000313" key="6">
    <source>
        <dbReference type="Proteomes" id="UP000237350"/>
    </source>
</evidence>
<dbReference type="CDD" id="cd06170">
    <property type="entry name" value="LuxR_C_like"/>
    <property type="match status" value="1"/>
</dbReference>
<gene>
    <name evidence="5" type="ORF">AU468_04090</name>
</gene>
<dbReference type="Proteomes" id="UP000237350">
    <property type="component" value="Unassembled WGS sequence"/>
</dbReference>
<accession>A0A2S4JXB6</accession>
<keyword evidence="6" id="KW-1185">Reference proteome</keyword>
<dbReference type="GO" id="GO:0003677">
    <property type="term" value="F:DNA binding"/>
    <property type="evidence" value="ECO:0007669"/>
    <property type="project" value="UniProtKB-KW"/>
</dbReference>
<name>A0A2S4JXB6_9SPIO</name>
<dbReference type="InterPro" id="IPR005143">
    <property type="entry name" value="TF_LuxR_autoind-bd_dom"/>
</dbReference>
<dbReference type="Pfam" id="PF00196">
    <property type="entry name" value="GerE"/>
    <property type="match status" value="1"/>
</dbReference>
<dbReference type="GO" id="GO:0006355">
    <property type="term" value="P:regulation of DNA-templated transcription"/>
    <property type="evidence" value="ECO:0007669"/>
    <property type="project" value="InterPro"/>
</dbReference>
<dbReference type="Gene3D" id="1.10.10.10">
    <property type="entry name" value="Winged helix-like DNA-binding domain superfamily/Winged helix DNA-binding domain"/>
    <property type="match status" value="1"/>
</dbReference>
<sequence length="262" mass="29178">MTGRPRFRGLSSFVEGCLRASAPGELLGHFLGFIKEFGFDQFMIGDASCREPCQMRDAALENISNYSSDWLDRYVAAQHYDHDPVCAMARIDDRPFTWSEAVERFSSRRSWQVMEEAREFSIIDGAGFSLYRPRGMIVGFGLATSTGEMRADGAALATLKTGAVHFQTAYSLLQDTLAKQNQLDRVRTRENHQLSVPGLTPREREVLLWLAWGKSKGEVADLLSVSESCIKRHCESVSGKMGTSSLVESVARAIHLGMVNPF</sequence>